<evidence type="ECO:0000256" key="3">
    <source>
        <dbReference type="SAM" id="MobiDB-lite"/>
    </source>
</evidence>
<dbReference type="PANTHER" id="PTHR33101:SF14">
    <property type="entry name" value="ROP GUANINE NUCLEOTIDE EXCHANGE FACTOR 7"/>
    <property type="match status" value="1"/>
</dbReference>
<dbReference type="Gene3D" id="1.20.58.1310">
    <property type="entry name" value="PRONE domain, subdomain 2"/>
    <property type="match status" value="1"/>
</dbReference>
<feature type="compositionally biased region" description="Polar residues" evidence="3">
    <location>
        <begin position="248"/>
        <end position="269"/>
    </location>
</feature>
<name>A0A0B2PC28_GLYSO</name>
<accession>A0A0B2PC28</accession>
<organism evidence="5">
    <name type="scientific">Glycine soja</name>
    <name type="common">Wild soybean</name>
    <dbReference type="NCBI Taxonomy" id="3848"/>
    <lineage>
        <taxon>Eukaryota</taxon>
        <taxon>Viridiplantae</taxon>
        <taxon>Streptophyta</taxon>
        <taxon>Embryophyta</taxon>
        <taxon>Tracheophyta</taxon>
        <taxon>Spermatophyta</taxon>
        <taxon>Magnoliopsida</taxon>
        <taxon>eudicotyledons</taxon>
        <taxon>Gunneridae</taxon>
        <taxon>Pentapetalae</taxon>
        <taxon>rosids</taxon>
        <taxon>fabids</taxon>
        <taxon>Fabales</taxon>
        <taxon>Fabaceae</taxon>
        <taxon>Papilionoideae</taxon>
        <taxon>50 kb inversion clade</taxon>
        <taxon>NPAAA clade</taxon>
        <taxon>indigoferoid/millettioid clade</taxon>
        <taxon>Phaseoleae</taxon>
        <taxon>Glycine</taxon>
        <taxon>Glycine subgen. Soja</taxon>
    </lineage>
</organism>
<dbReference type="InterPro" id="IPR038937">
    <property type="entry name" value="RopGEF"/>
</dbReference>
<evidence type="ECO:0000313" key="5">
    <source>
        <dbReference type="EMBL" id="KHN05109.1"/>
    </source>
</evidence>
<dbReference type="AlphaFoldDB" id="A0A0B2PC28"/>
<protein>
    <submittedName>
        <fullName evidence="5">Rop guanine nucleotide exchange factor 1</fullName>
    </submittedName>
</protein>
<dbReference type="PANTHER" id="PTHR33101">
    <property type="entry name" value="ROP GUANINE NUCLEOTIDE EXCHANGE FACTOR 1"/>
    <property type="match status" value="1"/>
</dbReference>
<feature type="domain" description="PRONE" evidence="4">
    <location>
        <begin position="1"/>
        <end position="166"/>
    </location>
</feature>
<sequence length="293" mass="32131">MPLRENARVSLGDVIYRYITSDHFSPECLLACLDLSSEHQAIEIANRAEASMYIWRKRTNSKPASISARSSSRTSWEMVKDLMVDADKRDLFAERAESLLLSLKQRFPGLPQTALDMSKIQYNKDIGKAILESYSRVLESLAFNMVARIDDVLYVDDLTKNSDKISSLSKVGVVTHKSISVPHSVPIPGTPYKSAFGTPTLSPAHGISSPAKLGKSPLINDSNLPQRGSGIKKSLTDFLSIDPKGKESGSSIEKQVPESNTLDEVTTCETDVESSDCTEGGASPSILDRKWHV</sequence>
<evidence type="ECO:0000256" key="1">
    <source>
        <dbReference type="ARBA" id="ARBA00022658"/>
    </source>
</evidence>
<gene>
    <name evidence="5" type="ORF">glysoja_034935</name>
</gene>
<dbReference type="FunFam" id="1.20.58.1310:FF:000003">
    <property type="entry name" value="Rop guanine nucleotide exchange factor 7"/>
    <property type="match status" value="1"/>
</dbReference>
<dbReference type="FunFam" id="1.20.58.2010:FF:000001">
    <property type="entry name" value="Rop guanine nucleotide exchange factor 14"/>
    <property type="match status" value="1"/>
</dbReference>
<dbReference type="Pfam" id="PF03759">
    <property type="entry name" value="PRONE"/>
    <property type="match status" value="1"/>
</dbReference>
<dbReference type="InterPro" id="IPR005512">
    <property type="entry name" value="PRONE_dom"/>
</dbReference>
<proteinExistence type="predicted"/>
<dbReference type="PROSITE" id="PS51334">
    <property type="entry name" value="PRONE"/>
    <property type="match status" value="1"/>
</dbReference>
<evidence type="ECO:0000256" key="2">
    <source>
        <dbReference type="PROSITE-ProRule" id="PRU00663"/>
    </source>
</evidence>
<feature type="region of interest" description="Disordered" evidence="3">
    <location>
        <begin position="242"/>
        <end position="293"/>
    </location>
</feature>
<evidence type="ECO:0000259" key="4">
    <source>
        <dbReference type="PROSITE" id="PS51334"/>
    </source>
</evidence>
<keyword evidence="1 2" id="KW-0344">Guanine-nucleotide releasing factor</keyword>
<reference evidence="5" key="1">
    <citation type="submission" date="2014-07" db="EMBL/GenBank/DDBJ databases">
        <title>Identification of a novel salt tolerance gene in wild soybean by whole-genome sequencing.</title>
        <authorList>
            <person name="Lam H.-M."/>
            <person name="Qi X."/>
            <person name="Li M.-W."/>
            <person name="Liu X."/>
            <person name="Xie M."/>
            <person name="Ni M."/>
            <person name="Xu X."/>
        </authorList>
    </citation>
    <scope>NUCLEOTIDE SEQUENCE [LARGE SCALE GENOMIC DNA]</scope>
    <source>
        <tissue evidence="5">Root</tissue>
    </source>
</reference>
<dbReference type="GO" id="GO:0005085">
    <property type="term" value="F:guanyl-nucleotide exchange factor activity"/>
    <property type="evidence" value="ECO:0007669"/>
    <property type="project" value="UniProtKB-UniRule"/>
</dbReference>
<dbReference type="EMBL" id="KN668813">
    <property type="protein sequence ID" value="KHN05109.1"/>
    <property type="molecule type" value="Genomic_DNA"/>
</dbReference>
<dbReference type="Proteomes" id="UP000053555">
    <property type="component" value="Unassembled WGS sequence"/>
</dbReference>